<dbReference type="OrthoDB" id="3257095at2759"/>
<dbReference type="AlphaFoldDB" id="A0A9P4TWL4"/>
<accession>A0A9P4TWL4</accession>
<feature type="transmembrane region" description="Helical" evidence="6">
    <location>
        <begin position="343"/>
        <end position="363"/>
    </location>
</feature>
<dbReference type="GO" id="GO:0016020">
    <property type="term" value="C:membrane"/>
    <property type="evidence" value="ECO:0007669"/>
    <property type="project" value="UniProtKB-SubCell"/>
</dbReference>
<reference evidence="7" key="1">
    <citation type="journal article" date="2020" name="Stud. Mycol.">
        <title>101 Dothideomycetes genomes: a test case for predicting lifestyles and emergence of pathogens.</title>
        <authorList>
            <person name="Haridas S."/>
            <person name="Albert R."/>
            <person name="Binder M."/>
            <person name="Bloem J."/>
            <person name="Labutti K."/>
            <person name="Salamov A."/>
            <person name="Andreopoulos B."/>
            <person name="Baker S."/>
            <person name="Barry K."/>
            <person name="Bills G."/>
            <person name="Bluhm B."/>
            <person name="Cannon C."/>
            <person name="Castanera R."/>
            <person name="Culley D."/>
            <person name="Daum C."/>
            <person name="Ezra D."/>
            <person name="Gonzalez J."/>
            <person name="Henrissat B."/>
            <person name="Kuo A."/>
            <person name="Liang C."/>
            <person name="Lipzen A."/>
            <person name="Lutzoni F."/>
            <person name="Magnuson J."/>
            <person name="Mondo S."/>
            <person name="Nolan M."/>
            <person name="Ohm R."/>
            <person name="Pangilinan J."/>
            <person name="Park H.-J."/>
            <person name="Ramirez L."/>
            <person name="Alfaro M."/>
            <person name="Sun H."/>
            <person name="Tritt A."/>
            <person name="Yoshinaga Y."/>
            <person name="Zwiers L.-H."/>
            <person name="Turgeon B."/>
            <person name="Goodwin S."/>
            <person name="Spatafora J."/>
            <person name="Crous P."/>
            <person name="Grigoriev I."/>
        </authorList>
    </citation>
    <scope>NUCLEOTIDE SEQUENCE</scope>
    <source>
        <strain evidence="7">CBS 130266</strain>
    </source>
</reference>
<feature type="transmembrane region" description="Helical" evidence="6">
    <location>
        <begin position="85"/>
        <end position="111"/>
    </location>
</feature>
<evidence type="ECO:0000256" key="4">
    <source>
        <dbReference type="ARBA" id="ARBA00022989"/>
    </source>
</evidence>
<comment type="caution">
    <text evidence="7">The sequence shown here is derived from an EMBL/GenBank/DDBJ whole genome shotgun (WGS) entry which is preliminary data.</text>
</comment>
<organism evidence="7 8">
    <name type="scientific">Tothia fuscella</name>
    <dbReference type="NCBI Taxonomy" id="1048955"/>
    <lineage>
        <taxon>Eukaryota</taxon>
        <taxon>Fungi</taxon>
        <taxon>Dikarya</taxon>
        <taxon>Ascomycota</taxon>
        <taxon>Pezizomycotina</taxon>
        <taxon>Dothideomycetes</taxon>
        <taxon>Pleosporomycetidae</taxon>
        <taxon>Venturiales</taxon>
        <taxon>Cylindrosympodiaceae</taxon>
        <taxon>Tothia</taxon>
    </lineage>
</organism>
<feature type="transmembrane region" description="Helical" evidence="6">
    <location>
        <begin position="200"/>
        <end position="221"/>
    </location>
</feature>
<evidence type="ECO:0000256" key="1">
    <source>
        <dbReference type="ARBA" id="ARBA00004141"/>
    </source>
</evidence>
<proteinExistence type="predicted"/>
<evidence type="ECO:0000256" key="5">
    <source>
        <dbReference type="ARBA" id="ARBA00023136"/>
    </source>
</evidence>
<feature type="transmembrane region" description="Helical" evidence="6">
    <location>
        <begin position="413"/>
        <end position="433"/>
    </location>
</feature>
<dbReference type="EMBL" id="MU007054">
    <property type="protein sequence ID" value="KAF2428690.1"/>
    <property type="molecule type" value="Genomic_DNA"/>
</dbReference>
<feature type="non-terminal residue" evidence="7">
    <location>
        <position position="1"/>
    </location>
</feature>
<keyword evidence="4 6" id="KW-1133">Transmembrane helix</keyword>
<name>A0A9P4TWL4_9PEZI</name>
<feature type="transmembrane region" description="Helical" evidence="6">
    <location>
        <begin position="445"/>
        <end position="463"/>
    </location>
</feature>
<dbReference type="InterPro" id="IPR002293">
    <property type="entry name" value="AA/rel_permease1"/>
</dbReference>
<keyword evidence="8" id="KW-1185">Reference proteome</keyword>
<protein>
    <submittedName>
        <fullName evidence="7">Amino acid transporter</fullName>
    </submittedName>
</protein>
<feature type="transmembrane region" description="Helical" evidence="6">
    <location>
        <begin position="163"/>
        <end position="180"/>
    </location>
</feature>
<dbReference type="GO" id="GO:0022857">
    <property type="term" value="F:transmembrane transporter activity"/>
    <property type="evidence" value="ECO:0007669"/>
    <property type="project" value="InterPro"/>
</dbReference>
<evidence type="ECO:0000256" key="3">
    <source>
        <dbReference type="ARBA" id="ARBA00022692"/>
    </source>
</evidence>
<dbReference type="PANTHER" id="PTHR45649">
    <property type="entry name" value="AMINO-ACID PERMEASE BAT1"/>
    <property type="match status" value="1"/>
</dbReference>
<keyword evidence="2" id="KW-0813">Transport</keyword>
<keyword evidence="5 6" id="KW-0472">Membrane</keyword>
<sequence>QRYISLKPIVSFGLTTQASWESVALTFQASLYNGGPVTLVYGIIIATLGSSVIAASLGEMASMFPTVGAQYRWTARHTPKRLNPVFWGLLQGRLCLSHSWVASCALTPFVLGTLVQGMVIFNNPDYVPERWHGTLIMWCFIILPVVCNLYARRILVVLEIMGGIFHLVFFICVMAVLVVMSRRSSNEFVWATSVNNITGWTNPGAAFSIGLLSPVFVVSGFDSVLHMSDEVKDAKRFVPRSMLLTVIINGVFAFGFIVALLYGIGDLDTVLASPTGLPIIEVFYLATKSKAATNVLMIMILIVSSIGNFGIFASVSRLTWAFARDRGLPFSDFFSYVHPTLKIPTRALGLISVLCAILALINIGSTTAFFAILSLSTLSLYISYMLPIFFVLLRKLEGRHPTYGPFSLGKWGVPINVLALVYGCYMIVFMSFPTLLPVTASTMNYAAPVWIACLLFALGDWFFGGHKRFKVPAGGEPDFEHEKSSAT</sequence>
<feature type="transmembrane region" description="Helical" evidence="6">
    <location>
        <begin position="369"/>
        <end position="393"/>
    </location>
</feature>
<dbReference type="Proteomes" id="UP000800235">
    <property type="component" value="Unassembled WGS sequence"/>
</dbReference>
<dbReference type="PIRSF" id="PIRSF006060">
    <property type="entry name" value="AA_transporter"/>
    <property type="match status" value="1"/>
</dbReference>
<comment type="subcellular location">
    <subcellularLocation>
        <location evidence="1">Membrane</location>
        <topology evidence="1">Multi-pass membrane protein</topology>
    </subcellularLocation>
</comment>
<keyword evidence="3 6" id="KW-0812">Transmembrane</keyword>
<feature type="transmembrane region" description="Helical" evidence="6">
    <location>
        <begin position="295"/>
        <end position="322"/>
    </location>
</feature>
<feature type="transmembrane region" description="Helical" evidence="6">
    <location>
        <begin position="242"/>
        <end position="264"/>
    </location>
</feature>
<dbReference type="Gene3D" id="1.20.1740.10">
    <property type="entry name" value="Amino acid/polyamine transporter I"/>
    <property type="match status" value="1"/>
</dbReference>
<feature type="transmembrane region" description="Helical" evidence="6">
    <location>
        <begin position="39"/>
        <end position="64"/>
    </location>
</feature>
<gene>
    <name evidence="7" type="ORF">EJ08DRAFT_592119</name>
</gene>
<evidence type="ECO:0000256" key="2">
    <source>
        <dbReference type="ARBA" id="ARBA00022448"/>
    </source>
</evidence>
<evidence type="ECO:0000313" key="7">
    <source>
        <dbReference type="EMBL" id="KAF2428690.1"/>
    </source>
</evidence>
<evidence type="ECO:0000256" key="6">
    <source>
        <dbReference type="SAM" id="Phobius"/>
    </source>
</evidence>
<feature type="transmembrane region" description="Helical" evidence="6">
    <location>
        <begin position="131"/>
        <end position="151"/>
    </location>
</feature>
<dbReference type="PANTHER" id="PTHR45649:SF5">
    <property type="entry name" value="GABA TRANSPORTER (EUROFUNG)-RELATED"/>
    <property type="match status" value="1"/>
</dbReference>
<evidence type="ECO:0000313" key="8">
    <source>
        <dbReference type="Proteomes" id="UP000800235"/>
    </source>
</evidence>
<dbReference type="Pfam" id="PF13520">
    <property type="entry name" value="AA_permease_2"/>
    <property type="match status" value="1"/>
</dbReference>